<evidence type="ECO:0000313" key="1">
    <source>
        <dbReference type="EMBL" id="CFQ77352.1"/>
    </source>
</evidence>
<dbReference type="EMBL" id="CGBR01000067">
    <property type="protein sequence ID" value="CFQ77352.1"/>
    <property type="molecule type" value="Genomic_DNA"/>
</dbReference>
<sequence length="140" mass="15782">MRTLILLWIWVLMMAVLAWHAHSLKKDLDSAKLVIGTLSAGIEGRDNAITRLQDEARQQAENEQALRQSLSHASTLSLSREQKIQRLLNENKALRDWFAAALPADVIRLHQRPAFASANDYLRWLSDGEQLLATKQQSGG</sequence>
<dbReference type="NCBIfam" id="TIGR03495">
    <property type="entry name" value="phage_LysB"/>
    <property type="match status" value="1"/>
</dbReference>
<dbReference type="RefSeq" id="WP_023160591.1">
    <property type="nucleotide sequence ID" value="NZ_CGBR01000067.1"/>
</dbReference>
<reference evidence="1 2" key="1">
    <citation type="submission" date="2015-03" db="EMBL/GenBank/DDBJ databases">
        <authorList>
            <person name="Murphy D."/>
        </authorList>
    </citation>
    <scope>NUCLEOTIDE SEQUENCE [LARGE SCALE GENOMIC DNA]</scope>
    <source>
        <strain evidence="1 2">IP26249</strain>
    </source>
</reference>
<dbReference type="AlphaFoldDB" id="A0A0H5HMX4"/>
<accession>A0A0H5HMX4</accession>
<dbReference type="InterPro" id="IPR020000">
    <property type="entry name" value="Phage_P2_LysB"/>
</dbReference>
<gene>
    <name evidence="1" type="ORF">ERS137941_04196</name>
</gene>
<protein>
    <submittedName>
        <fullName evidence="1">Putative regulatory protein</fullName>
    </submittedName>
</protein>
<organism evidence="1 2">
    <name type="scientific">Yersinia enterocolitica</name>
    <dbReference type="NCBI Taxonomy" id="630"/>
    <lineage>
        <taxon>Bacteria</taxon>
        <taxon>Pseudomonadati</taxon>
        <taxon>Pseudomonadota</taxon>
        <taxon>Gammaproteobacteria</taxon>
        <taxon>Enterobacterales</taxon>
        <taxon>Yersiniaceae</taxon>
        <taxon>Yersinia</taxon>
    </lineage>
</organism>
<dbReference type="Proteomes" id="UP000048841">
    <property type="component" value="Unassembled WGS sequence"/>
</dbReference>
<name>A0A0H5HMX4_YEREN</name>
<evidence type="ECO:0000313" key="2">
    <source>
        <dbReference type="Proteomes" id="UP000048841"/>
    </source>
</evidence>
<proteinExistence type="predicted"/>